<gene>
    <name evidence="7" type="ORF">OXX778_LOCUS2622</name>
</gene>
<feature type="transmembrane region" description="Helical" evidence="6">
    <location>
        <begin position="97"/>
        <end position="119"/>
    </location>
</feature>
<evidence type="ECO:0000256" key="6">
    <source>
        <dbReference type="SAM" id="Phobius"/>
    </source>
</evidence>
<dbReference type="Proteomes" id="UP000663879">
    <property type="component" value="Unassembled WGS sequence"/>
</dbReference>
<dbReference type="InterPro" id="IPR008010">
    <property type="entry name" value="Tatp1"/>
</dbReference>
<dbReference type="PANTHER" id="PTHR13317">
    <property type="entry name" value="TRANSMEMBRANE ANTERIOR POSTERIOR TRANSFORMATION PROTEIN 1 HOMOLOG"/>
    <property type="match status" value="1"/>
</dbReference>
<protein>
    <recommendedName>
        <fullName evidence="9">TAPT1</fullName>
    </recommendedName>
</protein>
<keyword evidence="5 6" id="KW-0472">Membrane</keyword>
<name>A0A813N564_9BILA</name>
<evidence type="ECO:0000313" key="7">
    <source>
        <dbReference type="EMBL" id="CAF0727605.1"/>
    </source>
</evidence>
<comment type="caution">
    <text evidence="7">The sequence shown here is derived from an EMBL/GenBank/DDBJ whole genome shotgun (WGS) entry which is preliminary data.</text>
</comment>
<dbReference type="AlphaFoldDB" id="A0A813N564"/>
<sequence length="459" mass="53815">MYLWKYLRSELTNEQKSGYEESESNQKRENVYIFLRLPLALEKFMFFGFLQCADSFLYICSLLPIRIISSILNAFQNPVKFMKTGLELSRKIDFTKLILMVACYLMLTFIDTSMVYHIIRGQAIIKLYIFFNMLEVADRLLSSIGQDVLDALYCTVTEPKRSYLLTFRHMLIAVIYMFCHSIVFLCLSTALNVAFNSHNNALLTIMMSNNFVELKGSVFKKFDKSNIYQMACSDVKERFQNLILLLIVFIRNMAEFDWQTDQLFELIPILCIIFFFEFFIDWVKHAFVLKFNDIPAEVFKDFKLDLAYKALESRKKREQYDFQSHSYGFIPIPLFCLLFRICTQSIKLNDHLAYINLLIGFFSLVLVKILNHIVLSGLSVQCIQKVREKYLKEAITSEPETNQIKASPEKNELIKSKDFEKQKKLILSTNSPSKRLIIYSNSTKLLIKHVKHNKKLPKN</sequence>
<keyword evidence="4 6" id="KW-1133">Transmembrane helix</keyword>
<dbReference type="Pfam" id="PF05346">
    <property type="entry name" value="DUF747"/>
    <property type="match status" value="1"/>
</dbReference>
<dbReference type="GO" id="GO:0036064">
    <property type="term" value="C:ciliary basal body"/>
    <property type="evidence" value="ECO:0007669"/>
    <property type="project" value="TreeGrafter"/>
</dbReference>
<comment type="subcellular location">
    <subcellularLocation>
        <location evidence="1">Membrane</location>
        <topology evidence="1">Multi-pass membrane protein</topology>
    </subcellularLocation>
</comment>
<reference evidence="7" key="1">
    <citation type="submission" date="2021-02" db="EMBL/GenBank/DDBJ databases">
        <authorList>
            <person name="Nowell W R."/>
        </authorList>
    </citation>
    <scope>NUCLEOTIDE SEQUENCE</scope>
    <source>
        <strain evidence="7">Ploen Becks lab</strain>
    </source>
</reference>
<feature type="transmembrane region" description="Helical" evidence="6">
    <location>
        <begin position="170"/>
        <end position="195"/>
    </location>
</feature>
<keyword evidence="8" id="KW-1185">Reference proteome</keyword>
<evidence type="ECO:0000256" key="4">
    <source>
        <dbReference type="ARBA" id="ARBA00022989"/>
    </source>
</evidence>
<dbReference type="GO" id="GO:0045724">
    <property type="term" value="P:positive regulation of cilium assembly"/>
    <property type="evidence" value="ECO:0007669"/>
    <property type="project" value="TreeGrafter"/>
</dbReference>
<keyword evidence="3 6" id="KW-0812">Transmembrane</keyword>
<feature type="transmembrane region" description="Helical" evidence="6">
    <location>
        <begin position="352"/>
        <end position="370"/>
    </location>
</feature>
<proteinExistence type="inferred from homology"/>
<feature type="transmembrane region" description="Helical" evidence="6">
    <location>
        <begin position="326"/>
        <end position="346"/>
    </location>
</feature>
<evidence type="ECO:0000313" key="8">
    <source>
        <dbReference type="Proteomes" id="UP000663879"/>
    </source>
</evidence>
<feature type="transmembrane region" description="Helical" evidence="6">
    <location>
        <begin position="266"/>
        <end position="283"/>
    </location>
</feature>
<feature type="transmembrane region" description="Helical" evidence="6">
    <location>
        <begin position="56"/>
        <end position="76"/>
    </location>
</feature>
<evidence type="ECO:0000256" key="2">
    <source>
        <dbReference type="ARBA" id="ARBA00008803"/>
    </source>
</evidence>
<evidence type="ECO:0000256" key="1">
    <source>
        <dbReference type="ARBA" id="ARBA00004141"/>
    </source>
</evidence>
<accession>A0A813N564</accession>
<evidence type="ECO:0008006" key="9">
    <source>
        <dbReference type="Google" id="ProtNLM"/>
    </source>
</evidence>
<evidence type="ECO:0000256" key="5">
    <source>
        <dbReference type="ARBA" id="ARBA00023136"/>
    </source>
</evidence>
<comment type="similarity">
    <text evidence="2">Belongs to the TAPT1 family.</text>
</comment>
<dbReference type="PANTHER" id="PTHR13317:SF4">
    <property type="entry name" value="TRANSMEMBRANE ANTERIOR POSTERIOR TRANSFORMATION PROTEIN 1 HOMOLOG"/>
    <property type="match status" value="1"/>
</dbReference>
<evidence type="ECO:0000256" key="3">
    <source>
        <dbReference type="ARBA" id="ARBA00022692"/>
    </source>
</evidence>
<organism evidence="7 8">
    <name type="scientific">Brachionus calyciflorus</name>
    <dbReference type="NCBI Taxonomy" id="104777"/>
    <lineage>
        <taxon>Eukaryota</taxon>
        <taxon>Metazoa</taxon>
        <taxon>Spiralia</taxon>
        <taxon>Gnathifera</taxon>
        <taxon>Rotifera</taxon>
        <taxon>Eurotatoria</taxon>
        <taxon>Monogononta</taxon>
        <taxon>Pseudotrocha</taxon>
        <taxon>Ploima</taxon>
        <taxon>Brachionidae</taxon>
        <taxon>Brachionus</taxon>
    </lineage>
</organism>
<dbReference type="OrthoDB" id="29023at2759"/>
<dbReference type="GO" id="GO:0005789">
    <property type="term" value="C:endoplasmic reticulum membrane"/>
    <property type="evidence" value="ECO:0007669"/>
    <property type="project" value="TreeGrafter"/>
</dbReference>
<dbReference type="EMBL" id="CAJNOC010000210">
    <property type="protein sequence ID" value="CAF0727605.1"/>
    <property type="molecule type" value="Genomic_DNA"/>
</dbReference>